<dbReference type="SMART" id="SM00213">
    <property type="entry name" value="UBQ"/>
    <property type="match status" value="2"/>
</dbReference>
<reference evidence="2 3" key="1">
    <citation type="journal article" date="2017" name="Curr. Biol.">
        <title>Genome architecture and evolution of a unichromosomal asexual nematode.</title>
        <authorList>
            <person name="Fradin H."/>
            <person name="Zegar C."/>
            <person name="Gutwein M."/>
            <person name="Lucas J."/>
            <person name="Kovtun M."/>
            <person name="Corcoran D."/>
            <person name="Baugh L.R."/>
            <person name="Kiontke K."/>
            <person name="Gunsalus K."/>
            <person name="Fitch D.H."/>
            <person name="Piano F."/>
        </authorList>
    </citation>
    <scope>NUCLEOTIDE SEQUENCE [LARGE SCALE GENOMIC DNA]</scope>
    <source>
        <strain evidence="2">PF1309</strain>
    </source>
</reference>
<dbReference type="InterPro" id="IPR050158">
    <property type="entry name" value="Ubiquitin_ubiquitin-like"/>
</dbReference>
<dbReference type="SUPFAM" id="SSF54236">
    <property type="entry name" value="Ubiquitin-like"/>
    <property type="match status" value="2"/>
</dbReference>
<dbReference type="InterPro" id="IPR029071">
    <property type="entry name" value="Ubiquitin-like_domsf"/>
</dbReference>
<organism evidence="2 3">
    <name type="scientific">Diploscapter pachys</name>
    <dbReference type="NCBI Taxonomy" id="2018661"/>
    <lineage>
        <taxon>Eukaryota</taxon>
        <taxon>Metazoa</taxon>
        <taxon>Ecdysozoa</taxon>
        <taxon>Nematoda</taxon>
        <taxon>Chromadorea</taxon>
        <taxon>Rhabditida</taxon>
        <taxon>Rhabditina</taxon>
        <taxon>Rhabditomorpha</taxon>
        <taxon>Rhabditoidea</taxon>
        <taxon>Rhabditidae</taxon>
        <taxon>Diploscapter</taxon>
    </lineage>
</organism>
<dbReference type="Gene3D" id="3.10.20.90">
    <property type="entry name" value="Phosphatidylinositol 3-kinase Catalytic Subunit, Chain A, domain 1"/>
    <property type="match status" value="2"/>
</dbReference>
<dbReference type="OrthoDB" id="428577at2759"/>
<gene>
    <name evidence="2" type="ORF">WR25_24000</name>
</gene>
<dbReference type="Proteomes" id="UP000218231">
    <property type="component" value="Unassembled WGS sequence"/>
</dbReference>
<dbReference type="PROSITE" id="PS50053">
    <property type="entry name" value="UBIQUITIN_2"/>
    <property type="match status" value="2"/>
</dbReference>
<feature type="domain" description="Ubiquitin-like" evidence="1">
    <location>
        <begin position="85"/>
        <end position="160"/>
    </location>
</feature>
<name>A0A2A2KQU1_9BILA</name>
<feature type="domain" description="Ubiquitin-like" evidence="1">
    <location>
        <begin position="161"/>
        <end position="236"/>
    </location>
</feature>
<evidence type="ECO:0000259" key="1">
    <source>
        <dbReference type="PROSITE" id="PS50053"/>
    </source>
</evidence>
<dbReference type="STRING" id="2018661.A0A2A2KQU1"/>
<dbReference type="EMBL" id="LIAE01007907">
    <property type="protein sequence ID" value="PAV76331.1"/>
    <property type="molecule type" value="Genomic_DNA"/>
</dbReference>
<dbReference type="Pfam" id="PF00240">
    <property type="entry name" value="ubiquitin"/>
    <property type="match status" value="2"/>
</dbReference>
<dbReference type="AlphaFoldDB" id="A0A2A2KQU1"/>
<keyword evidence="3" id="KW-1185">Reference proteome</keyword>
<dbReference type="CDD" id="cd17039">
    <property type="entry name" value="Ubl_ubiquitin_like"/>
    <property type="match status" value="2"/>
</dbReference>
<proteinExistence type="predicted"/>
<dbReference type="InterPro" id="IPR000626">
    <property type="entry name" value="Ubiquitin-like_dom"/>
</dbReference>
<evidence type="ECO:0000313" key="2">
    <source>
        <dbReference type="EMBL" id="PAV76331.1"/>
    </source>
</evidence>
<dbReference type="PANTHER" id="PTHR10666">
    <property type="entry name" value="UBIQUITIN"/>
    <property type="match status" value="1"/>
</dbReference>
<protein>
    <recommendedName>
        <fullName evidence="1">Ubiquitin-like domain-containing protein</fullName>
    </recommendedName>
</protein>
<comment type="caution">
    <text evidence="2">The sequence shown here is derived from an EMBL/GenBank/DDBJ whole genome shotgun (WGS) entry which is preliminary data.</text>
</comment>
<evidence type="ECO:0000313" key="3">
    <source>
        <dbReference type="Proteomes" id="UP000218231"/>
    </source>
</evidence>
<sequence>MTLEVDAEEDDTFKDLKWRIKDKLRVRPIDQLHITHPPHPRGKPLPKNYEYHRVHDHMRLVDFQAGEWAERDMELDVKYREPTEIRFFVETPDDKMLALKMNDNSTVSLVKRKIHDIEGPKHCHRLLTLKGQPLLRYHRLFEYGLEDGMLLKLIEPNFGPITITAKFPFGSAWTLKLKGESTIEEVKQMLYETQGIPTDIPKLIYTGRRGTLEDIYSLAEYGIKNDDSIIVTYSHN</sequence>
<accession>A0A2A2KQU1</accession>